<dbReference type="CDD" id="cd17325">
    <property type="entry name" value="MFS_MdtG_SLC18_like"/>
    <property type="match status" value="1"/>
</dbReference>
<comment type="subcellular location">
    <subcellularLocation>
        <location evidence="1">Membrane</location>
        <topology evidence="1">Multi-pass membrane protein</topology>
    </subcellularLocation>
</comment>
<dbReference type="EMBL" id="BLVO01000004">
    <property type="protein sequence ID" value="GFM32053.1"/>
    <property type="molecule type" value="Genomic_DNA"/>
</dbReference>
<gene>
    <name evidence="7" type="ORF">DSM101010T_04180</name>
</gene>
<proteinExistence type="predicted"/>
<dbReference type="InterPro" id="IPR005829">
    <property type="entry name" value="Sugar_transporter_CS"/>
</dbReference>
<feature type="transmembrane region" description="Helical" evidence="5">
    <location>
        <begin position="130"/>
        <end position="156"/>
    </location>
</feature>
<evidence type="ECO:0000256" key="5">
    <source>
        <dbReference type="SAM" id="Phobius"/>
    </source>
</evidence>
<dbReference type="AlphaFoldDB" id="A0A7J0BEA9"/>
<evidence type="ECO:0000259" key="6">
    <source>
        <dbReference type="PROSITE" id="PS50850"/>
    </source>
</evidence>
<evidence type="ECO:0000256" key="2">
    <source>
        <dbReference type="ARBA" id="ARBA00022692"/>
    </source>
</evidence>
<feature type="domain" description="Major facilitator superfamily (MFS) profile" evidence="6">
    <location>
        <begin position="5"/>
        <end position="398"/>
    </location>
</feature>
<keyword evidence="8" id="KW-1185">Reference proteome</keyword>
<organism evidence="7 8">
    <name type="scientific">Desulfovibrio subterraneus</name>
    <dbReference type="NCBI Taxonomy" id="2718620"/>
    <lineage>
        <taxon>Bacteria</taxon>
        <taxon>Pseudomonadati</taxon>
        <taxon>Thermodesulfobacteriota</taxon>
        <taxon>Desulfovibrionia</taxon>
        <taxon>Desulfovibrionales</taxon>
        <taxon>Desulfovibrionaceae</taxon>
        <taxon>Desulfovibrio</taxon>
    </lineage>
</organism>
<keyword evidence="4 5" id="KW-0472">Membrane</keyword>
<feature type="transmembrane region" description="Helical" evidence="5">
    <location>
        <begin position="97"/>
        <end position="118"/>
    </location>
</feature>
<keyword evidence="3 5" id="KW-1133">Transmembrane helix</keyword>
<sequence length="405" mass="41714">MNTSLITALCSVGFLARFSYALARNPVLPLFALYLGAGPEAIGLAVGMSTVTGIFFKLPAGALSDIIGRRKTMLAGLCFFAIIPFAYLLVASYEALVAVRFLHGFATAIYGPVAMAVVADVAGARKGEMLSWFSSVAIMGTLAGAPVGGLLVSLLGGAQGATQTTFQVIYGVVAATGLAALLLGMRILLKDERVVSDAHSGSRFTQFVTGIKEVSGDRRVIAASAMEGVQNMSMGALEAFLPIYAVTVAGLSAFEAGILWAGQVVTTMLAKPVMGRFSDGHGRNGVIVAGVLCCAVPFAAIPLLTSFWTLLAACMVFGLGEALVTSSSAALVADLCKAKHYGTAMGVFGTIFDIGHASGPIVSGILVGMLGYGWAFGIMAALLVAAIPFFLVAMKEGPFPVSRQS</sequence>
<dbReference type="GO" id="GO:0022857">
    <property type="term" value="F:transmembrane transporter activity"/>
    <property type="evidence" value="ECO:0007669"/>
    <property type="project" value="InterPro"/>
</dbReference>
<dbReference type="RefSeq" id="WP_174403947.1">
    <property type="nucleotide sequence ID" value="NZ_BLVO01000004.1"/>
</dbReference>
<name>A0A7J0BEA9_9BACT</name>
<reference evidence="7 8" key="1">
    <citation type="submission" date="2020-05" db="EMBL/GenBank/DDBJ databases">
        <title>Draft genome sequence of Desulfovibrio sp. strain HN2T.</title>
        <authorList>
            <person name="Ueno A."/>
            <person name="Tamazawa S."/>
            <person name="Tamamura S."/>
            <person name="Murakami T."/>
            <person name="Kiyama T."/>
            <person name="Inomata H."/>
            <person name="Amano Y."/>
            <person name="Miyakawa K."/>
            <person name="Tamaki H."/>
            <person name="Naganuma T."/>
            <person name="Kaneko K."/>
        </authorList>
    </citation>
    <scope>NUCLEOTIDE SEQUENCE [LARGE SCALE GENOMIC DNA]</scope>
    <source>
        <strain evidence="7 8">HN2</strain>
    </source>
</reference>
<dbReference type="PROSITE" id="PS00216">
    <property type="entry name" value="SUGAR_TRANSPORT_1"/>
    <property type="match status" value="1"/>
</dbReference>
<comment type="caution">
    <text evidence="7">The sequence shown here is derived from an EMBL/GenBank/DDBJ whole genome shotgun (WGS) entry which is preliminary data.</text>
</comment>
<feature type="transmembrane region" description="Helical" evidence="5">
    <location>
        <begin position="372"/>
        <end position="393"/>
    </location>
</feature>
<dbReference type="PROSITE" id="PS50850">
    <property type="entry name" value="MFS"/>
    <property type="match status" value="1"/>
</dbReference>
<evidence type="ECO:0000313" key="7">
    <source>
        <dbReference type="EMBL" id="GFM32053.1"/>
    </source>
</evidence>
<evidence type="ECO:0000313" key="8">
    <source>
        <dbReference type="Proteomes" id="UP000503840"/>
    </source>
</evidence>
<dbReference type="SUPFAM" id="SSF103473">
    <property type="entry name" value="MFS general substrate transporter"/>
    <property type="match status" value="1"/>
</dbReference>
<feature type="transmembrane region" description="Helical" evidence="5">
    <location>
        <begin position="72"/>
        <end position="91"/>
    </location>
</feature>
<evidence type="ECO:0000256" key="1">
    <source>
        <dbReference type="ARBA" id="ARBA00004141"/>
    </source>
</evidence>
<dbReference type="Pfam" id="PF07690">
    <property type="entry name" value="MFS_1"/>
    <property type="match status" value="1"/>
</dbReference>
<evidence type="ECO:0000256" key="3">
    <source>
        <dbReference type="ARBA" id="ARBA00022989"/>
    </source>
</evidence>
<dbReference type="Gene3D" id="1.20.1250.20">
    <property type="entry name" value="MFS general substrate transporter like domains"/>
    <property type="match status" value="2"/>
</dbReference>
<feature type="transmembrane region" description="Helical" evidence="5">
    <location>
        <begin position="310"/>
        <end position="333"/>
    </location>
</feature>
<feature type="transmembrane region" description="Helical" evidence="5">
    <location>
        <begin position="284"/>
        <end position="304"/>
    </location>
</feature>
<dbReference type="Proteomes" id="UP000503840">
    <property type="component" value="Unassembled WGS sequence"/>
</dbReference>
<dbReference type="PANTHER" id="PTHR23518">
    <property type="entry name" value="C-METHYLTRANSFERASE"/>
    <property type="match status" value="1"/>
</dbReference>
<dbReference type="PANTHER" id="PTHR23518:SF2">
    <property type="entry name" value="MAJOR FACILITATOR SUPERFAMILY TRANSPORTER"/>
    <property type="match status" value="1"/>
</dbReference>
<dbReference type="InterPro" id="IPR036259">
    <property type="entry name" value="MFS_trans_sf"/>
</dbReference>
<evidence type="ECO:0000256" key="4">
    <source>
        <dbReference type="ARBA" id="ARBA00023136"/>
    </source>
</evidence>
<feature type="transmembrane region" description="Helical" evidence="5">
    <location>
        <begin position="168"/>
        <end position="189"/>
    </location>
</feature>
<accession>A0A7J0BEA9</accession>
<protein>
    <submittedName>
        <fullName evidence="7">MFS transporter</fullName>
    </submittedName>
</protein>
<dbReference type="InterPro" id="IPR020846">
    <property type="entry name" value="MFS_dom"/>
</dbReference>
<dbReference type="GO" id="GO:0016020">
    <property type="term" value="C:membrane"/>
    <property type="evidence" value="ECO:0007669"/>
    <property type="project" value="UniProtKB-SubCell"/>
</dbReference>
<dbReference type="InterPro" id="IPR011701">
    <property type="entry name" value="MFS"/>
</dbReference>
<feature type="transmembrane region" description="Helical" evidence="5">
    <location>
        <begin position="345"/>
        <end position="366"/>
    </location>
</feature>
<keyword evidence="2 5" id="KW-0812">Transmembrane</keyword>